<dbReference type="PATRIC" id="fig|1235802.3.peg.2549"/>
<protein>
    <recommendedName>
        <fullName evidence="4">DUF2975 domain-containing protein</fullName>
    </recommendedName>
</protein>
<feature type="transmembrane region" description="Helical" evidence="1">
    <location>
        <begin position="12"/>
        <end position="31"/>
    </location>
</feature>
<evidence type="ECO:0008006" key="4">
    <source>
        <dbReference type="Google" id="ProtNLM"/>
    </source>
</evidence>
<name>N2AL90_9FIRM</name>
<dbReference type="OrthoDB" id="2680554at2"/>
<keyword evidence="3" id="KW-1185">Reference proteome</keyword>
<proteinExistence type="predicted"/>
<comment type="caution">
    <text evidence="2">The sequence shown here is derived from an EMBL/GenBank/DDBJ whole genome shotgun (WGS) entry which is preliminary data.</text>
</comment>
<accession>N2AL90</accession>
<feature type="transmembrane region" description="Helical" evidence="1">
    <location>
        <begin position="92"/>
        <end position="113"/>
    </location>
</feature>
<dbReference type="AlphaFoldDB" id="N2AL90"/>
<keyword evidence="1" id="KW-1133">Transmembrane helix</keyword>
<dbReference type="Proteomes" id="UP000012589">
    <property type="component" value="Unassembled WGS sequence"/>
</dbReference>
<dbReference type="eggNOG" id="ENOG5031B8X">
    <property type="taxonomic scope" value="Bacteria"/>
</dbReference>
<evidence type="ECO:0000256" key="1">
    <source>
        <dbReference type="SAM" id="Phobius"/>
    </source>
</evidence>
<dbReference type="HOGENOM" id="CLU_137354_1_0_9"/>
<gene>
    <name evidence="2" type="ORF">C823_02412</name>
</gene>
<reference evidence="2 3" key="1">
    <citation type="journal article" date="2014" name="Genome Announc.">
        <title>Draft genome sequences of the altered schaedler flora, a defined bacterial community from gnotobiotic mice.</title>
        <authorList>
            <person name="Wannemuehler M.J."/>
            <person name="Overstreet A.M."/>
            <person name="Ward D.V."/>
            <person name="Phillips G.J."/>
        </authorList>
    </citation>
    <scope>NUCLEOTIDE SEQUENCE [LARGE SCALE GENOMIC DNA]</scope>
    <source>
        <strain evidence="2 3">ASF492</strain>
    </source>
</reference>
<feature type="transmembrane region" description="Helical" evidence="1">
    <location>
        <begin position="51"/>
        <end position="71"/>
    </location>
</feature>
<dbReference type="InterPro" id="IPR021354">
    <property type="entry name" value="DUF2975"/>
</dbReference>
<dbReference type="EMBL" id="AQFT01000072">
    <property type="protein sequence ID" value="EMZ27288.1"/>
    <property type="molecule type" value="Genomic_DNA"/>
</dbReference>
<keyword evidence="1" id="KW-0812">Transmembrane</keyword>
<dbReference type="STRING" id="1235802.C823_02412"/>
<dbReference type="Pfam" id="PF11188">
    <property type="entry name" value="DUF2975"/>
    <property type="match status" value="1"/>
</dbReference>
<evidence type="ECO:0000313" key="3">
    <source>
        <dbReference type="Proteomes" id="UP000012589"/>
    </source>
</evidence>
<keyword evidence="1" id="KW-0472">Membrane</keyword>
<organism evidence="2 3">
    <name type="scientific">Eubacterium plexicaudatum ASF492</name>
    <dbReference type="NCBI Taxonomy" id="1235802"/>
    <lineage>
        <taxon>Bacteria</taxon>
        <taxon>Bacillati</taxon>
        <taxon>Bacillota</taxon>
        <taxon>Clostridia</taxon>
        <taxon>Eubacteriales</taxon>
        <taxon>Eubacteriaceae</taxon>
        <taxon>Eubacterium</taxon>
    </lineage>
</organism>
<sequence length="159" mass="17762">MSQEEIAKWLKVITGGIGMMGVVFFFLFVPMLAGEMKDGYPEAACLYWPGLIYNFVIAGVCYAILFCFWTVCCQIGRDNSFSKENAMAFKRISRLAVLLAAIWFAGFACLVALRCLHPAMLLFLIFAMFISFAVAICAAALSHLVLKAYELRQENELTI</sequence>
<evidence type="ECO:0000313" key="2">
    <source>
        <dbReference type="EMBL" id="EMZ27288.1"/>
    </source>
</evidence>
<feature type="transmembrane region" description="Helical" evidence="1">
    <location>
        <begin position="119"/>
        <end position="146"/>
    </location>
</feature>